<name>A0ABT2VAS7_9PSED</name>
<protein>
    <submittedName>
        <fullName evidence="1">DUF2867 domain-containing protein</fullName>
    </submittedName>
</protein>
<reference evidence="1" key="1">
    <citation type="journal article" date="2022" name="Microbiol. Spectr.">
        <title>An Nuclear Magnetic Resonance Fingerprint Matching Approach for the Identification and Structural Re-Evaluation of Pseudomonas Lipopeptides.</title>
        <authorList>
            <person name="De Roo V."/>
            <person name="Verleysen Y."/>
            <person name="Kovacs B."/>
            <person name="De Vleeschouwer M."/>
            <person name="Muangkaew P."/>
            <person name="Girard L."/>
            <person name="Hofte M."/>
            <person name="De Mot R."/>
            <person name="Madder A."/>
            <person name="Geudens N."/>
            <person name="Martins J.C."/>
        </authorList>
    </citation>
    <scope>NUCLEOTIDE SEQUENCE</scope>
    <source>
        <strain evidence="1">COR51</strain>
    </source>
</reference>
<dbReference type="Pfam" id="PF11066">
    <property type="entry name" value="DUF2867"/>
    <property type="match status" value="1"/>
</dbReference>
<gene>
    <name evidence="1" type="ORF">OC929_12065</name>
</gene>
<organism evidence="1 2">
    <name type="scientific">Pseudomonas peradeniyensis</name>
    <dbReference type="NCBI Taxonomy" id="2745488"/>
    <lineage>
        <taxon>Bacteria</taxon>
        <taxon>Pseudomonadati</taxon>
        <taxon>Pseudomonadota</taxon>
        <taxon>Gammaproteobacteria</taxon>
        <taxon>Pseudomonadales</taxon>
        <taxon>Pseudomonadaceae</taxon>
        <taxon>Pseudomonas</taxon>
    </lineage>
</organism>
<dbReference type="InterPro" id="IPR021295">
    <property type="entry name" value="DUF2867"/>
</dbReference>
<reference evidence="1" key="2">
    <citation type="submission" date="2022-09" db="EMBL/GenBank/DDBJ databases">
        <authorList>
            <person name="Cesa-Luna C."/>
            <person name="Girard L."/>
            <person name="Lood C."/>
            <person name="Hofte M."/>
            <person name="De Mot R."/>
        </authorList>
    </citation>
    <scope>NUCLEOTIDE SEQUENCE</scope>
    <source>
        <strain evidence="1">COR51</strain>
    </source>
</reference>
<evidence type="ECO:0000313" key="1">
    <source>
        <dbReference type="EMBL" id="MCU7238790.1"/>
    </source>
</evidence>
<proteinExistence type="predicted"/>
<accession>A0ABT2VAS7</accession>
<evidence type="ECO:0000313" key="2">
    <source>
        <dbReference type="Proteomes" id="UP001139994"/>
    </source>
</evidence>
<sequence>MDEDSMSRAAIPVDSLIIPHAEVAGFRHCRAIDLADDEQPAMAYFLRLMTSMPGWIDEMMVLRNRLVGLFGLKNLGRLTAIDQTRAPGSYRPGERVGIFTLVSNSEHEVLLADCDHHLDVHIALMRRPTAPGRCEVLVSTVVRTHNWLGRLYMLPVAPFHRLIAPIALRRLAR</sequence>
<comment type="caution">
    <text evidence="1">The sequence shown here is derived from an EMBL/GenBank/DDBJ whole genome shotgun (WGS) entry which is preliminary data.</text>
</comment>
<keyword evidence="2" id="KW-1185">Reference proteome</keyword>
<dbReference type="RefSeq" id="WP_262951464.1">
    <property type="nucleotide sequence ID" value="NZ_JAOSLA010000015.1"/>
</dbReference>
<dbReference type="Proteomes" id="UP001139994">
    <property type="component" value="Unassembled WGS sequence"/>
</dbReference>
<reference evidence="1" key="3">
    <citation type="journal article" date="2023" name="mSystems">
        <title>Charting the Lipopeptidome of Nonpathogenic Pseudomonas.</title>
        <authorList>
            <person name="Cesa-Luna C."/>
            <person name="Geudens N."/>
            <person name="Girard L."/>
            <person name="De Roo V."/>
            <person name="Maklad H.R."/>
            <person name="Martins J.C."/>
            <person name="Hofte M."/>
            <person name="De Mot R."/>
        </authorList>
    </citation>
    <scope>NUCLEOTIDE SEQUENCE</scope>
    <source>
        <strain evidence="1">COR51</strain>
    </source>
</reference>
<dbReference type="EMBL" id="JAOSLA010000015">
    <property type="protein sequence ID" value="MCU7238790.1"/>
    <property type="molecule type" value="Genomic_DNA"/>
</dbReference>